<comment type="caution">
    <text evidence="2">The sequence shown here is derived from an EMBL/GenBank/DDBJ whole genome shotgun (WGS) entry which is preliminary data.</text>
</comment>
<keyword evidence="1" id="KW-0812">Transmembrane</keyword>
<dbReference type="InParanoid" id="A0A0V1BYT8"/>
<feature type="transmembrane region" description="Helical" evidence="1">
    <location>
        <begin position="47"/>
        <end position="64"/>
    </location>
</feature>
<dbReference type="EMBL" id="JYDH01000005">
    <property type="protein sequence ID" value="KRY41948.1"/>
    <property type="molecule type" value="Genomic_DNA"/>
</dbReference>
<sequence>MKIAQKYRCFDIRDMANFRRKQQQQQQLQTNKKENIVGLKKFALKKWINFMTINIIIVIMGQSVSKNNRKPMNKAKTVLH</sequence>
<reference evidence="2 3" key="1">
    <citation type="submission" date="2015-01" db="EMBL/GenBank/DDBJ databases">
        <title>Evolution of Trichinella species and genotypes.</title>
        <authorList>
            <person name="Korhonen P.K."/>
            <person name="Edoardo P."/>
            <person name="Giuseppe L.R."/>
            <person name="Gasser R.B."/>
        </authorList>
    </citation>
    <scope>NUCLEOTIDE SEQUENCE [LARGE SCALE GENOMIC DNA]</scope>
    <source>
        <strain evidence="2">ISS3</strain>
    </source>
</reference>
<accession>A0A0V1BYT8</accession>
<protein>
    <submittedName>
        <fullName evidence="2">Uncharacterized protein</fullName>
    </submittedName>
</protein>
<evidence type="ECO:0000313" key="2">
    <source>
        <dbReference type="EMBL" id="KRY41948.1"/>
    </source>
</evidence>
<evidence type="ECO:0000256" key="1">
    <source>
        <dbReference type="SAM" id="Phobius"/>
    </source>
</evidence>
<gene>
    <name evidence="2" type="ORF">T01_3888</name>
</gene>
<keyword evidence="3" id="KW-1185">Reference proteome</keyword>
<name>A0A0V1BYT8_TRISP</name>
<dbReference type="Proteomes" id="UP000054776">
    <property type="component" value="Unassembled WGS sequence"/>
</dbReference>
<keyword evidence="1" id="KW-0472">Membrane</keyword>
<keyword evidence="1" id="KW-1133">Transmembrane helix</keyword>
<dbReference type="AlphaFoldDB" id="A0A0V1BYT8"/>
<organism evidence="2 3">
    <name type="scientific">Trichinella spiralis</name>
    <name type="common">Trichina worm</name>
    <dbReference type="NCBI Taxonomy" id="6334"/>
    <lineage>
        <taxon>Eukaryota</taxon>
        <taxon>Metazoa</taxon>
        <taxon>Ecdysozoa</taxon>
        <taxon>Nematoda</taxon>
        <taxon>Enoplea</taxon>
        <taxon>Dorylaimia</taxon>
        <taxon>Trichinellida</taxon>
        <taxon>Trichinellidae</taxon>
        <taxon>Trichinella</taxon>
    </lineage>
</organism>
<proteinExistence type="predicted"/>
<evidence type="ECO:0000313" key="3">
    <source>
        <dbReference type="Proteomes" id="UP000054776"/>
    </source>
</evidence>